<gene>
    <name evidence="1" type="ORF">B4110_2074</name>
</gene>
<reference evidence="1 2" key="1">
    <citation type="submission" date="2016-01" db="EMBL/GenBank/DDBJ databases">
        <title>Draft Genome Sequences of Seven Thermophilic Sporeformers Isolated from Foods.</title>
        <authorList>
            <person name="Berendsen E.M."/>
            <person name="Wells-Bennik M.H."/>
            <person name="Krawcyk A.O."/>
            <person name="De Jong A."/>
            <person name="Holsappel S."/>
            <person name="Eijlander R.T."/>
            <person name="Kuipers O.P."/>
        </authorList>
    </citation>
    <scope>NUCLEOTIDE SEQUENCE [LARGE SCALE GENOMIC DNA]</scope>
    <source>
        <strain evidence="1 2">B4110</strain>
    </source>
</reference>
<protein>
    <submittedName>
        <fullName evidence="1">Uncharacterized protein</fullName>
    </submittedName>
</protein>
<organism evidence="1 2">
    <name type="scientific">Parageobacillus toebii</name>
    <dbReference type="NCBI Taxonomy" id="153151"/>
    <lineage>
        <taxon>Bacteria</taxon>
        <taxon>Bacillati</taxon>
        <taxon>Bacillota</taxon>
        <taxon>Bacilli</taxon>
        <taxon>Bacillales</taxon>
        <taxon>Anoxybacillaceae</taxon>
        <taxon>Parageobacillus</taxon>
    </lineage>
</organism>
<dbReference type="Proteomes" id="UP000075324">
    <property type="component" value="Unassembled WGS sequence"/>
</dbReference>
<evidence type="ECO:0000313" key="1">
    <source>
        <dbReference type="EMBL" id="KYD32513.1"/>
    </source>
</evidence>
<proteinExistence type="predicted"/>
<evidence type="ECO:0000313" key="2">
    <source>
        <dbReference type="Proteomes" id="UP000075324"/>
    </source>
</evidence>
<accession>A0A150N732</accession>
<dbReference type="AlphaFoldDB" id="A0A150N732"/>
<sequence length="37" mass="4605">MFYSDRDEKVVMIIARKVEVVPFRDEWTTGRYLFFFL</sequence>
<name>A0A150N732_9BACL</name>
<dbReference type="EMBL" id="LQYW01000012">
    <property type="protein sequence ID" value="KYD32513.1"/>
    <property type="molecule type" value="Genomic_DNA"/>
</dbReference>
<comment type="caution">
    <text evidence="1">The sequence shown here is derived from an EMBL/GenBank/DDBJ whole genome shotgun (WGS) entry which is preliminary data.</text>
</comment>